<dbReference type="PANTHER" id="PTHR43005:SF1">
    <property type="entry name" value="SPERMIDINE_PUTRESCINE TRANSPORT SYSTEM PERMEASE PROTEIN"/>
    <property type="match status" value="1"/>
</dbReference>
<evidence type="ECO:0000256" key="6">
    <source>
        <dbReference type="ARBA" id="ARBA00023136"/>
    </source>
</evidence>
<dbReference type="Gene3D" id="1.10.3720.10">
    <property type="entry name" value="MetI-like"/>
    <property type="match status" value="1"/>
</dbReference>
<sequence>MFHQNLGVINKLLGLIGLLQEPLAWLSKPETAMIALITVNVWKGIPFFTLMILAGLQAIPDS</sequence>
<organism evidence="8">
    <name type="scientific">marine sediment metagenome</name>
    <dbReference type="NCBI Taxonomy" id="412755"/>
    <lineage>
        <taxon>unclassified sequences</taxon>
        <taxon>metagenomes</taxon>
        <taxon>ecological metagenomes</taxon>
    </lineage>
</organism>
<evidence type="ECO:0000256" key="1">
    <source>
        <dbReference type="ARBA" id="ARBA00004651"/>
    </source>
</evidence>
<evidence type="ECO:0000256" key="4">
    <source>
        <dbReference type="ARBA" id="ARBA00022692"/>
    </source>
</evidence>
<keyword evidence="4 7" id="KW-0812">Transmembrane</keyword>
<reference evidence="8" key="1">
    <citation type="journal article" date="2014" name="Front. Microbiol.">
        <title>High frequency of phylogenetically diverse reductive dehalogenase-homologous genes in deep subseafloor sedimentary metagenomes.</title>
        <authorList>
            <person name="Kawai M."/>
            <person name="Futagami T."/>
            <person name="Toyoda A."/>
            <person name="Takaki Y."/>
            <person name="Nishi S."/>
            <person name="Hori S."/>
            <person name="Arai W."/>
            <person name="Tsubouchi T."/>
            <person name="Morono Y."/>
            <person name="Uchiyama I."/>
            <person name="Ito T."/>
            <person name="Fujiyama A."/>
            <person name="Inagaki F."/>
            <person name="Takami H."/>
        </authorList>
    </citation>
    <scope>NUCLEOTIDE SEQUENCE</scope>
    <source>
        <strain evidence="8">Expedition CK06-06</strain>
    </source>
</reference>
<comment type="subcellular location">
    <subcellularLocation>
        <location evidence="1">Cell membrane</location>
        <topology evidence="1">Multi-pass membrane protein</topology>
    </subcellularLocation>
</comment>
<evidence type="ECO:0008006" key="9">
    <source>
        <dbReference type="Google" id="ProtNLM"/>
    </source>
</evidence>
<evidence type="ECO:0000256" key="3">
    <source>
        <dbReference type="ARBA" id="ARBA00022475"/>
    </source>
</evidence>
<gene>
    <name evidence="8" type="ORF">S03H2_54123</name>
</gene>
<evidence type="ECO:0000313" key="8">
    <source>
        <dbReference type="EMBL" id="GAH64144.1"/>
    </source>
</evidence>
<dbReference type="EMBL" id="BARU01034478">
    <property type="protein sequence ID" value="GAH64144.1"/>
    <property type="molecule type" value="Genomic_DNA"/>
</dbReference>
<feature type="transmembrane region" description="Helical" evidence="7">
    <location>
        <begin position="32"/>
        <end position="56"/>
    </location>
</feature>
<keyword evidence="6 7" id="KW-0472">Membrane</keyword>
<protein>
    <recommendedName>
        <fullName evidence="9">ABC transmembrane type-1 domain-containing protein</fullName>
    </recommendedName>
</protein>
<evidence type="ECO:0000256" key="7">
    <source>
        <dbReference type="SAM" id="Phobius"/>
    </source>
</evidence>
<dbReference type="PANTHER" id="PTHR43005">
    <property type="entry name" value="BLR7065 PROTEIN"/>
    <property type="match status" value="1"/>
</dbReference>
<evidence type="ECO:0000256" key="5">
    <source>
        <dbReference type="ARBA" id="ARBA00022989"/>
    </source>
</evidence>
<name>X1IDG5_9ZZZZ</name>
<dbReference type="GO" id="GO:0005886">
    <property type="term" value="C:plasma membrane"/>
    <property type="evidence" value="ECO:0007669"/>
    <property type="project" value="UniProtKB-SubCell"/>
</dbReference>
<accession>X1IDG5</accession>
<comment type="caution">
    <text evidence="8">The sequence shown here is derived from an EMBL/GenBank/DDBJ whole genome shotgun (WGS) entry which is preliminary data.</text>
</comment>
<keyword evidence="3" id="KW-1003">Cell membrane</keyword>
<feature type="non-terminal residue" evidence="8">
    <location>
        <position position="62"/>
    </location>
</feature>
<dbReference type="AlphaFoldDB" id="X1IDG5"/>
<evidence type="ECO:0000256" key="2">
    <source>
        <dbReference type="ARBA" id="ARBA00022448"/>
    </source>
</evidence>
<keyword evidence="2" id="KW-0813">Transport</keyword>
<dbReference type="SUPFAM" id="SSF161098">
    <property type="entry name" value="MetI-like"/>
    <property type="match status" value="1"/>
</dbReference>
<dbReference type="InterPro" id="IPR035906">
    <property type="entry name" value="MetI-like_sf"/>
</dbReference>
<keyword evidence="5 7" id="KW-1133">Transmembrane helix</keyword>
<proteinExistence type="predicted"/>